<dbReference type="PROSITE" id="PS50294">
    <property type="entry name" value="WD_REPEATS_REGION"/>
    <property type="match status" value="3"/>
</dbReference>
<dbReference type="GO" id="GO:1990234">
    <property type="term" value="C:transferase complex"/>
    <property type="evidence" value="ECO:0007669"/>
    <property type="project" value="UniProtKB-ARBA"/>
</dbReference>
<feature type="repeat" description="WD" evidence="3">
    <location>
        <begin position="500"/>
        <end position="539"/>
    </location>
</feature>
<dbReference type="OrthoDB" id="19711at2759"/>
<keyword evidence="6" id="KW-1185">Reference proteome</keyword>
<dbReference type="InterPro" id="IPR001810">
    <property type="entry name" value="F-box_dom"/>
</dbReference>
<evidence type="ECO:0000259" key="4">
    <source>
        <dbReference type="PROSITE" id="PS50181"/>
    </source>
</evidence>
<feature type="repeat" description="WD" evidence="3">
    <location>
        <begin position="454"/>
        <end position="493"/>
    </location>
</feature>
<evidence type="ECO:0000256" key="2">
    <source>
        <dbReference type="ARBA" id="ARBA00022737"/>
    </source>
</evidence>
<evidence type="ECO:0000256" key="3">
    <source>
        <dbReference type="PROSITE-ProRule" id="PRU00221"/>
    </source>
</evidence>
<proteinExistence type="predicted"/>
<evidence type="ECO:0000256" key="1">
    <source>
        <dbReference type="ARBA" id="ARBA00022574"/>
    </source>
</evidence>
<dbReference type="SUPFAM" id="SSF69304">
    <property type="entry name" value="Tricorn protease N-terminal domain"/>
    <property type="match status" value="1"/>
</dbReference>
<feature type="repeat" description="WD" evidence="3">
    <location>
        <begin position="245"/>
        <end position="286"/>
    </location>
</feature>
<dbReference type="CDD" id="cd00200">
    <property type="entry name" value="WD40"/>
    <property type="match status" value="1"/>
</dbReference>
<feature type="domain" description="F-box" evidence="4">
    <location>
        <begin position="115"/>
        <end position="162"/>
    </location>
</feature>
<dbReference type="SMART" id="SM00320">
    <property type="entry name" value="WD40"/>
    <property type="match status" value="8"/>
</dbReference>
<dbReference type="InterPro" id="IPR020472">
    <property type="entry name" value="WD40_PAC1"/>
</dbReference>
<dbReference type="InterPro" id="IPR015943">
    <property type="entry name" value="WD40/YVTN_repeat-like_dom_sf"/>
</dbReference>
<dbReference type="InterPro" id="IPR001680">
    <property type="entry name" value="WD40_rpt"/>
</dbReference>
<reference evidence="5" key="1">
    <citation type="submission" date="2020-01" db="EMBL/GenBank/DDBJ databases">
        <title>Development of genomics and gene disruption for Polysphondylium violaceum indicates a role for the polyketide synthase stlB in stalk morphogenesis.</title>
        <authorList>
            <person name="Narita B."/>
            <person name="Kawabe Y."/>
            <person name="Kin K."/>
            <person name="Saito T."/>
            <person name="Gibbs R."/>
            <person name="Kuspa A."/>
            <person name="Muzny D."/>
            <person name="Queller D."/>
            <person name="Richards S."/>
            <person name="Strassman J."/>
            <person name="Sucgang R."/>
            <person name="Worley K."/>
            <person name="Schaap P."/>
        </authorList>
    </citation>
    <scope>NUCLEOTIDE SEQUENCE</scope>
    <source>
        <strain evidence="5">QSvi11</strain>
    </source>
</reference>
<dbReference type="PANTHER" id="PTHR22847:SF625">
    <property type="entry name" value="WD40 REPEAT-CONTAINING PROTEIN"/>
    <property type="match status" value="1"/>
</dbReference>
<dbReference type="PRINTS" id="PR00320">
    <property type="entry name" value="GPROTEINBRPT"/>
</dbReference>
<dbReference type="PROSITE" id="PS50082">
    <property type="entry name" value="WD_REPEATS_2"/>
    <property type="match status" value="7"/>
</dbReference>
<dbReference type="InterPro" id="IPR036322">
    <property type="entry name" value="WD40_repeat_dom_sf"/>
</dbReference>
<evidence type="ECO:0000313" key="6">
    <source>
        <dbReference type="Proteomes" id="UP000695562"/>
    </source>
</evidence>
<dbReference type="AlphaFoldDB" id="A0A8J4V8H3"/>
<feature type="repeat" description="WD" evidence="3">
    <location>
        <begin position="287"/>
        <end position="328"/>
    </location>
</feature>
<dbReference type="EMBL" id="AJWJ01000018">
    <property type="protein sequence ID" value="KAF2077822.1"/>
    <property type="molecule type" value="Genomic_DNA"/>
</dbReference>
<dbReference type="Gene3D" id="2.130.10.10">
    <property type="entry name" value="YVTN repeat-like/Quinoprotein amine dehydrogenase"/>
    <property type="match status" value="3"/>
</dbReference>
<dbReference type="SMART" id="SM00256">
    <property type="entry name" value="FBOX"/>
    <property type="match status" value="1"/>
</dbReference>
<organism evidence="5 6">
    <name type="scientific">Polysphondylium violaceum</name>
    <dbReference type="NCBI Taxonomy" id="133409"/>
    <lineage>
        <taxon>Eukaryota</taxon>
        <taxon>Amoebozoa</taxon>
        <taxon>Evosea</taxon>
        <taxon>Eumycetozoa</taxon>
        <taxon>Dictyostelia</taxon>
        <taxon>Dictyosteliales</taxon>
        <taxon>Dictyosteliaceae</taxon>
        <taxon>Polysphondylium</taxon>
    </lineage>
</organism>
<dbReference type="Pfam" id="PF12937">
    <property type="entry name" value="F-box-like"/>
    <property type="match status" value="1"/>
</dbReference>
<keyword evidence="2" id="KW-0677">Repeat</keyword>
<accession>A0A8J4V8H3</accession>
<dbReference type="SUPFAM" id="SSF50978">
    <property type="entry name" value="WD40 repeat-like"/>
    <property type="match status" value="1"/>
</dbReference>
<feature type="repeat" description="WD" evidence="3">
    <location>
        <begin position="371"/>
        <end position="412"/>
    </location>
</feature>
<dbReference type="Gene3D" id="1.20.1280.50">
    <property type="match status" value="1"/>
</dbReference>
<dbReference type="Proteomes" id="UP000695562">
    <property type="component" value="Unassembled WGS sequence"/>
</dbReference>
<dbReference type="PANTHER" id="PTHR22847">
    <property type="entry name" value="WD40 REPEAT PROTEIN"/>
    <property type="match status" value="1"/>
</dbReference>
<dbReference type="Pfam" id="PF00400">
    <property type="entry name" value="WD40"/>
    <property type="match status" value="6"/>
</dbReference>
<name>A0A8J4V8H3_9MYCE</name>
<dbReference type="SUPFAM" id="SSF81383">
    <property type="entry name" value="F-box domain"/>
    <property type="match status" value="1"/>
</dbReference>
<dbReference type="PROSITE" id="PS50181">
    <property type="entry name" value="FBOX"/>
    <property type="match status" value="1"/>
</dbReference>
<keyword evidence="1 3" id="KW-0853">WD repeat</keyword>
<comment type="caution">
    <text evidence="5">The sequence shown here is derived from an EMBL/GenBank/DDBJ whole genome shotgun (WGS) entry which is preliminary data.</text>
</comment>
<gene>
    <name evidence="5" type="ORF">CYY_000867</name>
</gene>
<dbReference type="InterPro" id="IPR036047">
    <property type="entry name" value="F-box-like_dom_sf"/>
</dbReference>
<feature type="repeat" description="WD" evidence="3">
    <location>
        <begin position="206"/>
        <end position="245"/>
    </location>
</feature>
<feature type="repeat" description="WD" evidence="3">
    <location>
        <begin position="412"/>
        <end position="453"/>
    </location>
</feature>
<evidence type="ECO:0000313" key="5">
    <source>
        <dbReference type="EMBL" id="KAF2077822.1"/>
    </source>
</evidence>
<sequence>MATTTTTTTTTTTSSFSAVVDVSQKILFSTPTSLKLYNSSNSSLNNIINNNNNNNNNNYNITECISISNNDNNNSSSASEMGLFKGINNSSNKNSRSLTNILNSSNKKSKKDIKQCWFDKLPEEVIVKIFKELEEEKDIYKISLVCSQWNSITQTNEIWMNLYKKKSFHKQLLKHNVHEIDFKCVLKLKSNAQSNWKNGRFKCSVLQGHKENISSIIFNGSKIVSGSYDSTIKIWDYYTHECTDTLMNKTTVTTMQFDHSNKKIITGSNQGFVNIWNLETQTLESSVKAHYGFIGCLKGNYNSSIFCTGSKDKEISVWDIDRGCLVRKMGSHRMGISNIEWCNVNPNHLISTGGDTAKVWDVETGQCIRSLTGHAFVINNSCLSVKNQMVATGGEGSHVTIWDLRQNNYSKLVNTASTIYSLQYEPELNSMVTGNKDNMVKCWKVDTSSLEQTFMGHTSPVNIIHYDRHHIVSGSLDSNLWVWNYDQSSSSRKVGNFHKLEGHTDMINCAYIDETKIISGSFDNRIRIWDFANQKKENRCSIM</sequence>
<protein>
    <recommendedName>
        <fullName evidence="4">F-box domain-containing protein</fullName>
    </recommendedName>
</protein>